<accession>N9R5T1</accession>
<dbReference type="RefSeq" id="WP_005287709.1">
    <property type="nucleotide sequence ID" value="NZ_BMDA01000001.1"/>
</dbReference>
<dbReference type="HOGENOM" id="CLU_360813_0_0_6"/>
<feature type="compositionally biased region" description="Basic and acidic residues" evidence="1">
    <location>
        <begin position="773"/>
        <end position="787"/>
    </location>
</feature>
<comment type="caution">
    <text evidence="2">The sequence shown here is derived from an EMBL/GenBank/DDBJ whole genome shotgun (WGS) entry which is preliminary data.</text>
</comment>
<reference evidence="2 4" key="1">
    <citation type="submission" date="2013-02" db="EMBL/GenBank/DDBJ databases">
        <title>The Genome Sequence of Acinetobacter sp. NIPH 3623.</title>
        <authorList>
            <consortium name="The Broad Institute Genome Sequencing Platform"/>
            <consortium name="The Broad Institute Genome Sequencing Center for Infectious Disease"/>
            <person name="Cerqueira G."/>
            <person name="Feldgarden M."/>
            <person name="Courvalin P."/>
            <person name="Perichon B."/>
            <person name="Grillot-Courvalin C."/>
            <person name="Clermont D."/>
            <person name="Rocha E."/>
            <person name="Yoon E.-J."/>
            <person name="Nemec A."/>
            <person name="Walker B."/>
            <person name="Young S.K."/>
            <person name="Zeng Q."/>
            <person name="Gargeya S."/>
            <person name="Fitzgerald M."/>
            <person name="Haas B."/>
            <person name="Abouelleil A."/>
            <person name="Alvarado L."/>
            <person name="Arachchi H.M."/>
            <person name="Berlin A.M."/>
            <person name="Chapman S.B."/>
            <person name="Dewar J."/>
            <person name="Goldberg J."/>
            <person name="Griggs A."/>
            <person name="Gujja S."/>
            <person name="Hansen M."/>
            <person name="Howarth C."/>
            <person name="Imamovic A."/>
            <person name="Larimer J."/>
            <person name="McCowan C."/>
            <person name="Murphy C."/>
            <person name="Neiman D."/>
            <person name="Pearson M."/>
            <person name="Priest M."/>
            <person name="Roberts A."/>
            <person name="Saif S."/>
            <person name="Shea T."/>
            <person name="Sisk P."/>
            <person name="Sykes S."/>
            <person name="Wortman J."/>
            <person name="Nusbaum C."/>
            <person name="Birren B."/>
        </authorList>
    </citation>
    <scope>NUCLEOTIDE SEQUENCE [LARGE SCALE GENOMIC DNA]</scope>
    <source>
        <strain evidence="2 4">NIPH 3623</strain>
    </source>
</reference>
<dbReference type="STRING" id="1217698.F888_02998"/>
<evidence type="ECO:0000313" key="3">
    <source>
        <dbReference type="EMBL" id="GGH26052.1"/>
    </source>
</evidence>
<dbReference type="GeneID" id="80102892"/>
<dbReference type="AlphaFoldDB" id="N9R5T1"/>
<reference evidence="3 5" key="2">
    <citation type="journal article" date="2014" name="Int. J. Syst. Evol. Microbiol.">
        <title>Complete genome sequence of Corynebacterium casei LMG S-19264T (=DSM 44701T), isolated from a smear-ripened cheese.</title>
        <authorList>
            <consortium name="US DOE Joint Genome Institute (JGI-PGF)"/>
            <person name="Walter F."/>
            <person name="Albersmeier A."/>
            <person name="Kalinowski J."/>
            <person name="Ruckert C."/>
        </authorList>
    </citation>
    <scope>NUCLEOTIDE SEQUENCE [LARGE SCALE GENOMIC DNA]</scope>
    <source>
        <strain evidence="3 5">CCM 8635</strain>
    </source>
</reference>
<organism evidence="2 4">
    <name type="scientific">Acinetobacter courvalinii</name>
    <dbReference type="NCBI Taxonomy" id="280147"/>
    <lineage>
        <taxon>Bacteria</taxon>
        <taxon>Pseudomonadati</taxon>
        <taxon>Pseudomonadota</taxon>
        <taxon>Gammaproteobacteria</taxon>
        <taxon>Moraxellales</taxon>
        <taxon>Moraxellaceae</taxon>
        <taxon>Acinetobacter</taxon>
    </lineage>
</organism>
<dbReference type="Proteomes" id="UP000013200">
    <property type="component" value="Unassembled WGS sequence"/>
</dbReference>
<name>N9R5T1_9GAMM</name>
<dbReference type="PATRIC" id="fig|1217698.3.peg.2927"/>
<evidence type="ECO:0000313" key="4">
    <source>
        <dbReference type="Proteomes" id="UP000013200"/>
    </source>
</evidence>
<feature type="region of interest" description="Disordered" evidence="1">
    <location>
        <begin position="760"/>
        <end position="787"/>
    </location>
</feature>
<protein>
    <submittedName>
        <fullName evidence="2">Uncharacterized protein</fullName>
    </submittedName>
</protein>
<evidence type="ECO:0000256" key="1">
    <source>
        <dbReference type="SAM" id="MobiDB-lite"/>
    </source>
</evidence>
<keyword evidence="4" id="KW-1185">Reference proteome</keyword>
<sequence length="787" mass="93042">MNKNYINLNEKFLFIFKHRVAGSLSGNLAFRKVHLLFKEHVDILQKTAQLIREVREGIWEENQLDVLFSEPRNLNKIVEVCEALDSYRFSEKLCDNPIISRNINFQGLLKIYKHLDLGLSNEIRNKFSSQNSIYGPLNPNQTKQIEVKYKSQALIYPGFKDGHKVWTIESFPLEQIKKLIAQVRDQSEKWFIEDNKALNLQNQLIHKETIRLNALLEQHSSLFVLVLDIRLINYFTTHHRISEENFWWGNGPIVIAIRKMLEELPECLYGYTKAERDLRLGINLHCILYFKYTPKFNEQQIITLLKEKLAVLFPNLKNFEVRNWNNVLNKFYSKLAVGCVKKNNKDQIKAFQDWVLNYYFMSDRYLWPEFQVPFEMETSRSYRQGEAIVKEIAAANKKMKSFCQMQKSIHVDEKSTWITSHLSKDANARIQLSQCYNREKQEVLSKSLNYIEIFIETILASTFNAFELKQDQVGMSKRGIQMIEKTMTRIGRQFFSLADHYLQSNQSCPYHHLFRKKINFELIHNFKALASLDNLVLKNLIDVNNHIVELRNFLNIPIEQLGNRSIADYRMYQSQKYKKRYEAITPYVKQLFKQDVKIYHVKLHLNFMDAVITQGEFSKLLTKFFHGAKRAKPLYWMTGYIGFWRENSESEPYAELVFFLDKRSFDQTDQQIFDWIYKNWSTCLDKNYKSKTLWAKTDNSTLILEQKKAKSASIEIYSQPSVLLESDNKPRQKTFLKEIIHELIVDCTFEEKPEKNIPKALIKGSLPKKRQRAVKDKGLNKNDDKET</sequence>
<proteinExistence type="predicted"/>
<dbReference type="EMBL" id="BMDA01000001">
    <property type="protein sequence ID" value="GGH26052.1"/>
    <property type="molecule type" value="Genomic_DNA"/>
</dbReference>
<reference evidence="3" key="3">
    <citation type="submission" date="2024-03" db="EMBL/GenBank/DDBJ databases">
        <authorList>
            <person name="Sun Q."/>
            <person name="Sedlacek I."/>
        </authorList>
    </citation>
    <scope>NUCLEOTIDE SEQUENCE</scope>
    <source>
        <strain evidence="3">CCM 8635</strain>
    </source>
</reference>
<evidence type="ECO:0000313" key="5">
    <source>
        <dbReference type="Proteomes" id="UP000652691"/>
    </source>
</evidence>
<gene>
    <name evidence="2" type="ORF">F888_02998</name>
    <name evidence="3" type="ORF">GCM10007354_03180</name>
</gene>
<dbReference type="Proteomes" id="UP000652691">
    <property type="component" value="Unassembled WGS sequence"/>
</dbReference>
<evidence type="ECO:0000313" key="2">
    <source>
        <dbReference type="EMBL" id="ENX37656.1"/>
    </source>
</evidence>
<dbReference type="EMBL" id="APSA01000007">
    <property type="protein sequence ID" value="ENX37656.1"/>
    <property type="molecule type" value="Genomic_DNA"/>
</dbReference>